<evidence type="ECO:0000256" key="2">
    <source>
        <dbReference type="ARBA" id="ARBA00022908"/>
    </source>
</evidence>
<keyword evidence="2" id="KW-0229">DNA integration</keyword>
<dbReference type="EMBL" id="JBHSXS010000036">
    <property type="protein sequence ID" value="MFC6885327.1"/>
    <property type="molecule type" value="Genomic_DNA"/>
</dbReference>
<comment type="similarity">
    <text evidence="1">Belongs to the 'phage' integrase family.</text>
</comment>
<dbReference type="InterPro" id="IPR011010">
    <property type="entry name" value="DNA_brk_join_enz"/>
</dbReference>
<organism evidence="9 10">
    <name type="scientific">Actinomadura yumaensis</name>
    <dbReference type="NCBI Taxonomy" id="111807"/>
    <lineage>
        <taxon>Bacteria</taxon>
        <taxon>Bacillati</taxon>
        <taxon>Actinomycetota</taxon>
        <taxon>Actinomycetes</taxon>
        <taxon>Streptosporangiales</taxon>
        <taxon>Thermomonosporaceae</taxon>
        <taxon>Actinomadura</taxon>
    </lineage>
</organism>
<dbReference type="InterPro" id="IPR013762">
    <property type="entry name" value="Integrase-like_cat_sf"/>
</dbReference>
<evidence type="ECO:0000256" key="3">
    <source>
        <dbReference type="ARBA" id="ARBA00023125"/>
    </source>
</evidence>
<keyword evidence="10" id="KW-1185">Reference proteome</keyword>
<feature type="domain" description="Core-binding (CB)" evidence="8">
    <location>
        <begin position="9"/>
        <end position="111"/>
    </location>
</feature>
<evidence type="ECO:0000256" key="6">
    <source>
        <dbReference type="SAM" id="MobiDB-lite"/>
    </source>
</evidence>
<feature type="region of interest" description="Disordered" evidence="6">
    <location>
        <begin position="292"/>
        <end position="311"/>
    </location>
</feature>
<feature type="domain" description="Tyr recombinase" evidence="7">
    <location>
        <begin position="134"/>
        <end position="328"/>
    </location>
</feature>
<evidence type="ECO:0000256" key="4">
    <source>
        <dbReference type="ARBA" id="ARBA00023172"/>
    </source>
</evidence>
<dbReference type="Proteomes" id="UP001596380">
    <property type="component" value="Unassembled WGS sequence"/>
</dbReference>
<dbReference type="InterPro" id="IPR010998">
    <property type="entry name" value="Integrase_recombinase_N"/>
</dbReference>
<evidence type="ECO:0000256" key="5">
    <source>
        <dbReference type="PROSITE-ProRule" id="PRU01248"/>
    </source>
</evidence>
<evidence type="ECO:0000259" key="8">
    <source>
        <dbReference type="PROSITE" id="PS51900"/>
    </source>
</evidence>
<dbReference type="Pfam" id="PF00589">
    <property type="entry name" value="Phage_integrase"/>
    <property type="match status" value="1"/>
</dbReference>
<dbReference type="PANTHER" id="PTHR30349:SF41">
    <property type="entry name" value="INTEGRASE_RECOMBINASE PROTEIN MJ0367-RELATED"/>
    <property type="match status" value="1"/>
</dbReference>
<name>A0ABW2CUZ1_9ACTN</name>
<keyword evidence="4" id="KW-0233">DNA recombination</keyword>
<reference evidence="10" key="1">
    <citation type="journal article" date="2019" name="Int. J. Syst. Evol. Microbiol.">
        <title>The Global Catalogue of Microorganisms (GCM) 10K type strain sequencing project: providing services to taxonomists for standard genome sequencing and annotation.</title>
        <authorList>
            <consortium name="The Broad Institute Genomics Platform"/>
            <consortium name="The Broad Institute Genome Sequencing Center for Infectious Disease"/>
            <person name="Wu L."/>
            <person name="Ma J."/>
        </authorList>
    </citation>
    <scope>NUCLEOTIDE SEQUENCE [LARGE SCALE GENOMIC DNA]</scope>
    <source>
        <strain evidence="10">JCM 3369</strain>
    </source>
</reference>
<dbReference type="Pfam" id="PF13495">
    <property type="entry name" value="Phage_int_SAM_4"/>
    <property type="match status" value="1"/>
</dbReference>
<dbReference type="PANTHER" id="PTHR30349">
    <property type="entry name" value="PHAGE INTEGRASE-RELATED"/>
    <property type="match status" value="1"/>
</dbReference>
<sequence length="336" mass="38362">MDAIDEMVETLEGLRRSWLRSLRAANASSQTLRAYGRAITMLIEFLSYPPEDAVAGEESPAALLERLPVWDEADIRRDHLEAFIGHLHRHYKPNTVNGRWSALHVFFNWLVEQPDIPVTVSPMTGMRRPFIPEEHPPILDVGEIRALLRTCSPRDYHGVRDEAIIRLMADTGLRINEVVTLMITDVIDGQRVPVIDMDLETVYVMGKGRRPRSVSFGAKTAAALDRYLRARRKHPHRTRPEFFLREPRYPTPGGLTEGGITRMLQRRAEAAGIKHVHPHMFRHTWAAAQKRSGLDRGAMKNQGGWRSDKMPDRYGAIVETDRSLEAHRRTSFGDEI</sequence>
<dbReference type="PROSITE" id="PS51900">
    <property type="entry name" value="CB"/>
    <property type="match status" value="1"/>
</dbReference>
<dbReference type="PROSITE" id="PS51898">
    <property type="entry name" value="TYR_RECOMBINASE"/>
    <property type="match status" value="1"/>
</dbReference>
<dbReference type="InterPro" id="IPR002104">
    <property type="entry name" value="Integrase_catalytic"/>
</dbReference>
<keyword evidence="3 5" id="KW-0238">DNA-binding</keyword>
<dbReference type="Gene3D" id="1.10.150.130">
    <property type="match status" value="1"/>
</dbReference>
<dbReference type="SUPFAM" id="SSF56349">
    <property type="entry name" value="DNA breaking-rejoining enzymes"/>
    <property type="match status" value="1"/>
</dbReference>
<dbReference type="InterPro" id="IPR004107">
    <property type="entry name" value="Integrase_SAM-like_N"/>
</dbReference>
<gene>
    <name evidence="9" type="ORF">ACFQKB_36600</name>
</gene>
<protein>
    <submittedName>
        <fullName evidence="9">Tyrosine-type recombinase/integrase</fullName>
    </submittedName>
</protein>
<comment type="caution">
    <text evidence="9">The sequence shown here is derived from an EMBL/GenBank/DDBJ whole genome shotgun (WGS) entry which is preliminary data.</text>
</comment>
<evidence type="ECO:0000259" key="7">
    <source>
        <dbReference type="PROSITE" id="PS51898"/>
    </source>
</evidence>
<evidence type="ECO:0000313" key="10">
    <source>
        <dbReference type="Proteomes" id="UP001596380"/>
    </source>
</evidence>
<accession>A0ABW2CUZ1</accession>
<dbReference type="Gene3D" id="1.10.443.10">
    <property type="entry name" value="Intergrase catalytic core"/>
    <property type="match status" value="1"/>
</dbReference>
<evidence type="ECO:0000313" key="9">
    <source>
        <dbReference type="EMBL" id="MFC6885327.1"/>
    </source>
</evidence>
<proteinExistence type="inferred from homology"/>
<dbReference type="RefSeq" id="WP_160825822.1">
    <property type="nucleotide sequence ID" value="NZ_JBHSXE010000001.1"/>
</dbReference>
<evidence type="ECO:0000256" key="1">
    <source>
        <dbReference type="ARBA" id="ARBA00008857"/>
    </source>
</evidence>
<dbReference type="InterPro" id="IPR050090">
    <property type="entry name" value="Tyrosine_recombinase_XerCD"/>
</dbReference>
<dbReference type="InterPro" id="IPR044068">
    <property type="entry name" value="CB"/>
</dbReference>